<organism evidence="2 3">
    <name type="scientific">Malus baccata</name>
    <name type="common">Siberian crab apple</name>
    <name type="synonym">Pyrus baccata</name>
    <dbReference type="NCBI Taxonomy" id="106549"/>
    <lineage>
        <taxon>Eukaryota</taxon>
        <taxon>Viridiplantae</taxon>
        <taxon>Streptophyta</taxon>
        <taxon>Embryophyta</taxon>
        <taxon>Tracheophyta</taxon>
        <taxon>Spermatophyta</taxon>
        <taxon>Magnoliopsida</taxon>
        <taxon>eudicotyledons</taxon>
        <taxon>Gunneridae</taxon>
        <taxon>Pentapetalae</taxon>
        <taxon>rosids</taxon>
        <taxon>fabids</taxon>
        <taxon>Rosales</taxon>
        <taxon>Rosaceae</taxon>
        <taxon>Amygdaloideae</taxon>
        <taxon>Maleae</taxon>
        <taxon>Malus</taxon>
    </lineage>
</organism>
<sequence>MPPTPTLETAFDDPSVTKTAITSSDSDSELSADPNPPPLRDLVEIVCGGFLPRFSGDDGTQEPPRFDLGMVVRESPKEAERDERMGRRGAVWVG</sequence>
<feature type="compositionally biased region" description="Basic and acidic residues" evidence="1">
    <location>
        <begin position="74"/>
        <end position="86"/>
    </location>
</feature>
<evidence type="ECO:0000256" key="1">
    <source>
        <dbReference type="SAM" id="MobiDB-lite"/>
    </source>
</evidence>
<gene>
    <name evidence="2" type="ORF">C1H46_027685</name>
</gene>
<accession>A0A540LKK6</accession>
<protein>
    <submittedName>
        <fullName evidence="2">Uncharacterized protein</fullName>
    </submittedName>
</protein>
<name>A0A540LKK6_MALBA</name>
<feature type="region of interest" description="Disordered" evidence="1">
    <location>
        <begin position="1"/>
        <end position="41"/>
    </location>
</feature>
<reference evidence="2 3" key="1">
    <citation type="journal article" date="2019" name="G3 (Bethesda)">
        <title>Sequencing of a Wild Apple (Malus baccata) Genome Unravels the Differences Between Cultivated and Wild Apple Species Regarding Disease Resistance and Cold Tolerance.</title>
        <authorList>
            <person name="Chen X."/>
        </authorList>
    </citation>
    <scope>NUCLEOTIDE SEQUENCE [LARGE SCALE GENOMIC DNA]</scope>
    <source>
        <strain evidence="3">cv. Shandingzi</strain>
        <tissue evidence="2">Leaves</tissue>
    </source>
</reference>
<evidence type="ECO:0000313" key="2">
    <source>
        <dbReference type="EMBL" id="TQD86812.1"/>
    </source>
</evidence>
<evidence type="ECO:0000313" key="3">
    <source>
        <dbReference type="Proteomes" id="UP000315295"/>
    </source>
</evidence>
<feature type="region of interest" description="Disordered" evidence="1">
    <location>
        <begin position="53"/>
        <end position="94"/>
    </location>
</feature>
<dbReference type="AlphaFoldDB" id="A0A540LKK6"/>
<proteinExistence type="predicted"/>
<dbReference type="EMBL" id="VIEB01000556">
    <property type="protein sequence ID" value="TQD86812.1"/>
    <property type="molecule type" value="Genomic_DNA"/>
</dbReference>
<dbReference type="Proteomes" id="UP000315295">
    <property type="component" value="Unassembled WGS sequence"/>
</dbReference>
<keyword evidence="3" id="KW-1185">Reference proteome</keyword>
<feature type="compositionally biased region" description="Polar residues" evidence="1">
    <location>
        <begin position="16"/>
        <end position="25"/>
    </location>
</feature>
<comment type="caution">
    <text evidence="2">The sequence shown here is derived from an EMBL/GenBank/DDBJ whole genome shotgun (WGS) entry which is preliminary data.</text>
</comment>